<evidence type="ECO:0000256" key="1">
    <source>
        <dbReference type="SAM" id="Coils"/>
    </source>
</evidence>
<keyword evidence="4" id="KW-1185">Reference proteome</keyword>
<dbReference type="RefSeq" id="XP_066078025.1">
    <property type="nucleotide sequence ID" value="XM_066221928.1"/>
</dbReference>
<feature type="compositionally biased region" description="Acidic residues" evidence="2">
    <location>
        <begin position="200"/>
        <end position="220"/>
    </location>
</feature>
<reference evidence="3 4" key="1">
    <citation type="submission" date="2024-01" db="EMBL/GenBank/DDBJ databases">
        <title>Comparative genomics of Cryptococcus and Kwoniella reveals pathogenesis evolution and contrasting modes of karyotype evolution via chromosome fusion or intercentromeric recombination.</title>
        <authorList>
            <person name="Coelho M.A."/>
            <person name="David-Palma M."/>
            <person name="Shea T."/>
            <person name="Bowers K."/>
            <person name="McGinley-Smith S."/>
            <person name="Mohammad A.W."/>
            <person name="Gnirke A."/>
            <person name="Yurkov A.M."/>
            <person name="Nowrousian M."/>
            <person name="Sun S."/>
            <person name="Cuomo C.A."/>
            <person name="Heitman J."/>
        </authorList>
    </citation>
    <scope>NUCLEOTIDE SEQUENCE [LARGE SCALE GENOMIC DNA]</scope>
    <source>
        <strain evidence="3 4">CBS 6074</strain>
    </source>
</reference>
<evidence type="ECO:0000313" key="3">
    <source>
        <dbReference type="EMBL" id="WWC91263.1"/>
    </source>
</evidence>
<evidence type="ECO:0000256" key="2">
    <source>
        <dbReference type="SAM" id="MobiDB-lite"/>
    </source>
</evidence>
<evidence type="ECO:0000313" key="4">
    <source>
        <dbReference type="Proteomes" id="UP001355207"/>
    </source>
</evidence>
<keyword evidence="1" id="KW-0175">Coiled coil</keyword>
<proteinExistence type="predicted"/>
<dbReference type="EMBL" id="CP144105">
    <property type="protein sequence ID" value="WWC91263.1"/>
    <property type="molecule type" value="Genomic_DNA"/>
</dbReference>
<sequence length="241" mass="27266">MSSDPPLTAKPSSNTDQGIKLQLNIQSLSLDCSIPSGTNFGIQLGVPSNSSQSSNEGSSNHSTNTNESKSTTTQNQNRNQNNCNLNPETFLLGLAISFINRLEKVENDLNEERKLNRVYREKIDKLQYRLDRLDYHPIGDTKVPDDVTLKVARNRKGKDEEEIEIQPEDIDDKEFWQSELHKLSDQQSINIKEKSNNATGEEEEEEEEDKKDESDNELPDDPTGLGLDDNQAILYGFKPRK</sequence>
<dbReference type="AlphaFoldDB" id="A0AAX4K2D7"/>
<accession>A0AAX4K2D7</accession>
<feature type="coiled-coil region" evidence="1">
    <location>
        <begin position="102"/>
        <end position="129"/>
    </location>
</feature>
<name>A0AAX4K2D7_9TREE</name>
<feature type="region of interest" description="Disordered" evidence="2">
    <location>
        <begin position="186"/>
        <end position="241"/>
    </location>
</feature>
<organism evidence="3 4">
    <name type="scientific">Kwoniella dendrophila CBS 6074</name>
    <dbReference type="NCBI Taxonomy" id="1295534"/>
    <lineage>
        <taxon>Eukaryota</taxon>
        <taxon>Fungi</taxon>
        <taxon>Dikarya</taxon>
        <taxon>Basidiomycota</taxon>
        <taxon>Agaricomycotina</taxon>
        <taxon>Tremellomycetes</taxon>
        <taxon>Tremellales</taxon>
        <taxon>Cryptococcaceae</taxon>
        <taxon>Kwoniella</taxon>
    </lineage>
</organism>
<feature type="region of interest" description="Disordered" evidence="2">
    <location>
        <begin position="43"/>
        <end position="84"/>
    </location>
</feature>
<feature type="compositionally biased region" description="Low complexity" evidence="2">
    <location>
        <begin position="48"/>
        <end position="84"/>
    </location>
</feature>
<dbReference type="Proteomes" id="UP001355207">
    <property type="component" value="Chromosome 8"/>
</dbReference>
<gene>
    <name evidence="3" type="ORF">L201_006206</name>
</gene>
<protein>
    <submittedName>
        <fullName evidence="3">Uncharacterized protein</fullName>
    </submittedName>
</protein>
<dbReference type="GeneID" id="91096875"/>